<keyword evidence="12" id="KW-1185">Reference proteome</keyword>
<evidence type="ECO:0000256" key="3">
    <source>
        <dbReference type="ARBA" id="ARBA00022448"/>
    </source>
</evidence>
<dbReference type="STRING" id="81479.RA876_09815"/>
<dbReference type="PANTHER" id="PTHR48086">
    <property type="entry name" value="SODIUM/PROLINE SYMPORTER-RELATED"/>
    <property type="match status" value="1"/>
</dbReference>
<feature type="domain" description="Sodium symporter small subunit" evidence="10">
    <location>
        <begin position="31"/>
        <end position="91"/>
    </location>
</feature>
<feature type="transmembrane region" description="Helical" evidence="9">
    <location>
        <begin position="679"/>
        <end position="704"/>
    </location>
</feature>
<evidence type="ECO:0000313" key="11">
    <source>
        <dbReference type="EMBL" id="OLP05488.1"/>
    </source>
</evidence>
<evidence type="ECO:0000256" key="4">
    <source>
        <dbReference type="ARBA" id="ARBA00022692"/>
    </source>
</evidence>
<feature type="transmembrane region" description="Helical" evidence="9">
    <location>
        <begin position="655"/>
        <end position="673"/>
    </location>
</feature>
<feature type="transmembrane region" description="Helical" evidence="9">
    <location>
        <begin position="485"/>
        <end position="503"/>
    </location>
</feature>
<organism evidence="11 12">
    <name type="scientific">Rhodoferax antarcticus ANT.BR</name>
    <dbReference type="NCBI Taxonomy" id="1111071"/>
    <lineage>
        <taxon>Bacteria</taxon>
        <taxon>Pseudomonadati</taxon>
        <taxon>Pseudomonadota</taxon>
        <taxon>Betaproteobacteria</taxon>
        <taxon>Burkholderiales</taxon>
        <taxon>Comamonadaceae</taxon>
        <taxon>Rhodoferax</taxon>
    </lineage>
</organism>
<evidence type="ECO:0000259" key="10">
    <source>
        <dbReference type="Pfam" id="PF13937"/>
    </source>
</evidence>
<dbReference type="EMBL" id="MSYM01000016">
    <property type="protein sequence ID" value="OLP05488.1"/>
    <property type="molecule type" value="Genomic_DNA"/>
</dbReference>
<reference evidence="11 12" key="1">
    <citation type="submission" date="2017-01" db="EMBL/GenBank/DDBJ databases">
        <title>Genome sequence of Rhodoferax antarcticus ANT.BR, a psychrophilic purple nonsulfur bacterium from an Antarctic microbial mat.</title>
        <authorList>
            <person name="Baker J."/>
            <person name="Riester C."/>
            <person name="Skinner B."/>
            <person name="Newell A."/>
            <person name="Swingley W."/>
            <person name="Madigan M."/>
            <person name="Jung D."/>
            <person name="Asao M."/>
            <person name="Chen M."/>
            <person name="Loughlin P."/>
            <person name="Pan H."/>
            <person name="Lin S."/>
            <person name="Li N."/>
            <person name="Shaw J."/>
            <person name="Prado M."/>
            <person name="Sherman C."/>
            <person name="Li X."/>
            <person name="Tang J."/>
            <person name="Blankenship R."/>
            <person name="Zhao T."/>
            <person name="Touchman J."/>
            <person name="Sattley M."/>
        </authorList>
    </citation>
    <scope>NUCLEOTIDE SEQUENCE [LARGE SCALE GENOMIC DNA]</scope>
    <source>
        <strain evidence="11 12">ANT.BR</strain>
    </source>
</reference>
<dbReference type="NCBIfam" id="TIGR03648">
    <property type="entry name" value="Na_symport_lg"/>
    <property type="match status" value="1"/>
</dbReference>
<dbReference type="InterPro" id="IPR019886">
    <property type="entry name" value="Na_symporter_ssu"/>
</dbReference>
<comment type="caution">
    <text evidence="11">The sequence shown here is derived from an EMBL/GenBank/DDBJ whole genome shotgun (WGS) entry which is preliminary data.</text>
</comment>
<dbReference type="PROSITE" id="PS50283">
    <property type="entry name" value="NA_SOLUT_SYMP_3"/>
    <property type="match status" value="1"/>
</dbReference>
<feature type="transmembrane region" description="Helical" evidence="9">
    <location>
        <begin position="213"/>
        <end position="235"/>
    </location>
</feature>
<evidence type="ECO:0000256" key="6">
    <source>
        <dbReference type="ARBA" id="ARBA00023136"/>
    </source>
</evidence>
<name>A0A1Q8YBR6_9BURK</name>
<sequence length="782" mass="85742">MELDTTGCHHRKMMNPEVSDPESQPTARFTRLQGWLLLVWFLASFGVVFFADDLRLVLFGWPVSYWFAAQGSLLVFIVVVATYAWLANRADFDTTPLDAGFVKYTQRIHRRFITYVVLFALFVVALGLAERFGLKRIWVGAIFLFATVFLYALIGIYDRTSKASEYYVAGRRIPAMYNGMAVAADWMSAASFISMAGGLYLQGFSGSGSQPGGLVYVLGWTGGFCLVALLVAPHLRKMNLYTVPDFFGRRFGGRWPRIIAAWAAVLCSFTYVVAQIYGVGLITSRLTGVQFEIGILLGLGGVLVCSFLGGMRAVTWTQVTQYVVLILAFLIPVSWLAYKQLGNPMAPMVYGQQLPKIAALERELLHSPAELAVIKEYARRSDDYAEKLRNLPQSLEAERAWHRNEVQRLIQSHAEELDVVTARRALAALPRDEASARARWTRAMNENKSHARPLAGMPEHTRPFAGNPNGTEPEKKTFETSRNNFLALMFCLMVGTAGLPHLLTRFYTTASVKETRNSATWSLVFIALLYLAAPALAVLVKFEIMGHLVGQRFDDLPNWISQWARLHPSLISVSDINGDKILQFAELRLGADIIMLATPEIGGLPYVISGLVAAGGLAAALSTADGLLLTIGNALAYDLFYRGSTDRAGAVRRVMLSKFALLLVALVAAYVAAQKPADILILVSASFSMAGAAFVPVMILGIYWTGATRQGAVAGMLSGLGLTLYYMLINAASVRTFFGLSESGLWLEIEPISAGVFGVSAGVLVTILVSWLTRLPSRSRVS</sequence>
<feature type="region of interest" description="Disordered" evidence="8">
    <location>
        <begin position="1"/>
        <end position="24"/>
    </location>
</feature>
<feature type="transmembrane region" description="Helical" evidence="9">
    <location>
        <begin position="523"/>
        <end position="542"/>
    </location>
</feature>
<evidence type="ECO:0000256" key="2">
    <source>
        <dbReference type="ARBA" id="ARBA00006434"/>
    </source>
</evidence>
<dbReference type="NCBIfam" id="TIGR03647">
    <property type="entry name" value="Na_symport_sm"/>
    <property type="match status" value="1"/>
</dbReference>
<feature type="transmembrane region" description="Helical" evidence="9">
    <location>
        <begin position="255"/>
        <end position="279"/>
    </location>
</feature>
<feature type="transmembrane region" description="Helical" evidence="9">
    <location>
        <begin position="137"/>
        <end position="157"/>
    </location>
</feature>
<dbReference type="PROSITE" id="PS00018">
    <property type="entry name" value="EF_HAND_1"/>
    <property type="match status" value="1"/>
</dbReference>
<dbReference type="InterPro" id="IPR018247">
    <property type="entry name" value="EF_Hand_1_Ca_BS"/>
</dbReference>
<comment type="subcellular location">
    <subcellularLocation>
        <location evidence="1">Membrane</location>
        <topology evidence="1">Multi-pass membrane protein</topology>
    </subcellularLocation>
</comment>
<dbReference type="GO" id="GO:0005886">
    <property type="term" value="C:plasma membrane"/>
    <property type="evidence" value="ECO:0007669"/>
    <property type="project" value="TreeGrafter"/>
</dbReference>
<protein>
    <submittedName>
        <fullName evidence="11">Solute symporter family protein</fullName>
    </submittedName>
</protein>
<feature type="transmembrane region" description="Helical" evidence="9">
    <location>
        <begin position="627"/>
        <end position="643"/>
    </location>
</feature>
<feature type="transmembrane region" description="Helical" evidence="9">
    <location>
        <begin position="603"/>
        <end position="621"/>
    </location>
</feature>
<dbReference type="Proteomes" id="UP000185911">
    <property type="component" value="Unassembled WGS sequence"/>
</dbReference>
<feature type="region of interest" description="Disordered" evidence="8">
    <location>
        <begin position="452"/>
        <end position="477"/>
    </location>
</feature>
<evidence type="ECO:0000256" key="1">
    <source>
        <dbReference type="ARBA" id="ARBA00004141"/>
    </source>
</evidence>
<dbReference type="Gene3D" id="1.20.1730.10">
    <property type="entry name" value="Sodium/glucose cotransporter"/>
    <property type="match status" value="2"/>
</dbReference>
<feature type="transmembrane region" description="Helical" evidence="9">
    <location>
        <begin position="752"/>
        <end position="772"/>
    </location>
</feature>
<evidence type="ECO:0000313" key="12">
    <source>
        <dbReference type="Proteomes" id="UP000185911"/>
    </source>
</evidence>
<feature type="transmembrane region" description="Helical" evidence="9">
    <location>
        <begin position="319"/>
        <end position="338"/>
    </location>
</feature>
<keyword evidence="3" id="KW-0813">Transport</keyword>
<gene>
    <name evidence="11" type="ORF">BLL52_3155</name>
</gene>
<dbReference type="InterPro" id="IPR038377">
    <property type="entry name" value="Na/Glc_symporter_sf"/>
</dbReference>
<feature type="transmembrane region" description="Helical" evidence="9">
    <location>
        <begin position="112"/>
        <end position="130"/>
    </location>
</feature>
<evidence type="ECO:0000256" key="9">
    <source>
        <dbReference type="SAM" id="Phobius"/>
    </source>
</evidence>
<keyword evidence="4 9" id="KW-0812">Transmembrane</keyword>
<feature type="transmembrane region" description="Helical" evidence="9">
    <location>
        <begin position="291"/>
        <end position="313"/>
    </location>
</feature>
<evidence type="ECO:0000256" key="7">
    <source>
        <dbReference type="RuleBase" id="RU362091"/>
    </source>
</evidence>
<dbReference type="Pfam" id="PF00474">
    <property type="entry name" value="SSF"/>
    <property type="match status" value="2"/>
</dbReference>
<comment type="similarity">
    <text evidence="2 7">Belongs to the sodium:solute symporter (SSF) (TC 2.A.21) family.</text>
</comment>
<dbReference type="Pfam" id="PF13937">
    <property type="entry name" value="DUF4212"/>
    <property type="match status" value="1"/>
</dbReference>
<feature type="transmembrane region" description="Helical" evidence="9">
    <location>
        <begin position="63"/>
        <end position="86"/>
    </location>
</feature>
<evidence type="ECO:0000256" key="8">
    <source>
        <dbReference type="SAM" id="MobiDB-lite"/>
    </source>
</evidence>
<proteinExistence type="inferred from homology"/>
<dbReference type="AlphaFoldDB" id="A0A1Q8YBR6"/>
<dbReference type="CDD" id="cd11480">
    <property type="entry name" value="SLC5sbd_u4"/>
    <property type="match status" value="1"/>
</dbReference>
<evidence type="ECO:0000256" key="5">
    <source>
        <dbReference type="ARBA" id="ARBA00022989"/>
    </source>
</evidence>
<dbReference type="InterPro" id="IPR001734">
    <property type="entry name" value="Na/solute_symporter"/>
</dbReference>
<feature type="transmembrane region" description="Helical" evidence="9">
    <location>
        <begin position="711"/>
        <end position="732"/>
    </location>
</feature>
<keyword evidence="6 9" id="KW-0472">Membrane</keyword>
<feature type="transmembrane region" description="Helical" evidence="9">
    <location>
        <begin position="32"/>
        <end position="51"/>
    </location>
</feature>
<dbReference type="InterPro" id="IPR050277">
    <property type="entry name" value="Sodium:Solute_Symporter"/>
</dbReference>
<dbReference type="GO" id="GO:0022857">
    <property type="term" value="F:transmembrane transporter activity"/>
    <property type="evidence" value="ECO:0007669"/>
    <property type="project" value="InterPro"/>
</dbReference>
<dbReference type="InterPro" id="IPR019899">
    <property type="entry name" value="Na/solute_symporter_VC_2705"/>
</dbReference>
<accession>A0A1Q8YBR6</accession>
<dbReference type="PANTHER" id="PTHR48086:SF5">
    <property type="entry name" value="NA(+):SOLUTE SYMPORTER (SSF FAMILY)"/>
    <property type="match status" value="1"/>
</dbReference>
<keyword evidence="5 9" id="KW-1133">Transmembrane helix</keyword>